<protein>
    <submittedName>
        <fullName evidence="15">Outer membrane receptor for ferrienterochelin and colicins</fullName>
    </submittedName>
</protein>
<evidence type="ECO:0000256" key="5">
    <source>
        <dbReference type="ARBA" id="ARBA00022729"/>
    </source>
</evidence>
<dbReference type="Proteomes" id="UP000192418">
    <property type="component" value="Unassembled WGS sequence"/>
</dbReference>
<evidence type="ECO:0000256" key="11">
    <source>
        <dbReference type="RuleBase" id="RU003357"/>
    </source>
</evidence>
<dbReference type="Pfam" id="PF07715">
    <property type="entry name" value="Plug"/>
    <property type="match status" value="1"/>
</dbReference>
<dbReference type="InterPro" id="IPR039426">
    <property type="entry name" value="TonB-dep_rcpt-like"/>
</dbReference>
<evidence type="ECO:0000256" key="7">
    <source>
        <dbReference type="ARBA" id="ARBA00023136"/>
    </source>
</evidence>
<dbReference type="InterPro" id="IPR036942">
    <property type="entry name" value="Beta-barrel_TonB_sf"/>
</dbReference>
<dbReference type="Pfam" id="PF00593">
    <property type="entry name" value="TonB_dep_Rec_b-barrel"/>
    <property type="match status" value="1"/>
</dbReference>
<dbReference type="GO" id="GO:0044718">
    <property type="term" value="P:siderophore transmembrane transport"/>
    <property type="evidence" value="ECO:0007669"/>
    <property type="project" value="TreeGrafter"/>
</dbReference>
<dbReference type="Gene3D" id="2.40.170.20">
    <property type="entry name" value="TonB-dependent receptor, beta-barrel domain"/>
    <property type="match status" value="1"/>
</dbReference>
<evidence type="ECO:0000259" key="13">
    <source>
        <dbReference type="Pfam" id="PF00593"/>
    </source>
</evidence>
<keyword evidence="2 10" id="KW-0813">Transport</keyword>
<dbReference type="Gene3D" id="2.170.130.10">
    <property type="entry name" value="TonB-dependent receptor, plug domain"/>
    <property type="match status" value="1"/>
</dbReference>
<dbReference type="AlphaFoldDB" id="A0A1W1YTC5"/>
<dbReference type="InterPro" id="IPR000531">
    <property type="entry name" value="Beta-barrel_TonB"/>
</dbReference>
<keyword evidence="4 10" id="KW-0812">Transmembrane</keyword>
<dbReference type="PANTHER" id="PTHR30069">
    <property type="entry name" value="TONB-DEPENDENT OUTER MEMBRANE RECEPTOR"/>
    <property type="match status" value="1"/>
</dbReference>
<reference evidence="15 16" key="1">
    <citation type="submission" date="2017-04" db="EMBL/GenBank/DDBJ databases">
        <authorList>
            <person name="Afonso C.L."/>
            <person name="Miller P.J."/>
            <person name="Scott M.A."/>
            <person name="Spackman E."/>
            <person name="Goraichik I."/>
            <person name="Dimitrov K.M."/>
            <person name="Suarez D.L."/>
            <person name="Swayne D.E."/>
        </authorList>
    </citation>
    <scope>NUCLEOTIDE SEQUENCE [LARGE SCALE GENOMIC DNA]</scope>
    <source>
        <strain evidence="15 16">DSM 3385</strain>
    </source>
</reference>
<evidence type="ECO:0000256" key="8">
    <source>
        <dbReference type="ARBA" id="ARBA00023170"/>
    </source>
</evidence>
<dbReference type="CDD" id="cd01347">
    <property type="entry name" value="ligand_gated_channel"/>
    <property type="match status" value="1"/>
</dbReference>
<sequence length="684" mass="76220">MKKKLFAIIVAGICCLPGLTPAQASETVQQLDEVVITATQTENSIMKTASNISVISAGDIERLDAENVAEVLRTLPGISYTNASGLEPKINLRGTKMGMSPGALVLLNGIPVNIGKFGYVDYEALPIENVERIEVVKGPMSSLYGGNAARGVINIITKRGKDGFGGSVSAIAGSNNDRRLSALINGGKGKWDYNLNVKKRDEDGYRDETDIDNFNVNGELGYWISDDVRVGGYVNVMDKKRSLAKKLTQAQKDEDPTQATDYSLTDNDDLITGINLDITKKLFDVKTTVYYKNRDKTYENYLMATSTPYLEELEEDVFGMSAIVTYKGDLMSRTNKLSVGFDYDNDQIDLATTKAGSKTVGAAYTKPDPKKTGDFASEVIGVFIQDEFSILDNLTLTAGLRYDYFEFDNDAEYDFSQGGKYDYNDNPDYDKLNPKLSLNYQPMANLGIYGSYSRSYRPPSIYDYYASGSYSSKNAYVLEPETFTQYEAGVRYQYAAWLNIDASVYHMVIDDMMDSAYENGKYMGKQNIGEATTKGFELGLSGTPCKYFNYNVAYTYTDARYSDDIFIKSGTNIKDNRITKVPYNALNVDLGFLLFENDTFKVLWDNNIMAQDGFAMDNANTNTYNGYALVNTKLRLKYNDFTWFVAVDNVLDKDYDGYAYTSSGKDYFYPADGATVALGVEYKF</sequence>
<dbReference type="RefSeq" id="WP_084066600.1">
    <property type="nucleotide sequence ID" value="NZ_FWXY01000001.1"/>
</dbReference>
<evidence type="ECO:0000259" key="14">
    <source>
        <dbReference type="Pfam" id="PF07715"/>
    </source>
</evidence>
<feature type="signal peptide" evidence="12">
    <location>
        <begin position="1"/>
        <end position="24"/>
    </location>
</feature>
<keyword evidence="5 12" id="KW-0732">Signal</keyword>
<evidence type="ECO:0000313" key="15">
    <source>
        <dbReference type="EMBL" id="SMC38958.1"/>
    </source>
</evidence>
<evidence type="ECO:0000256" key="1">
    <source>
        <dbReference type="ARBA" id="ARBA00004571"/>
    </source>
</evidence>
<keyword evidence="7 10" id="KW-0472">Membrane</keyword>
<dbReference type="InterPro" id="IPR037066">
    <property type="entry name" value="Plug_dom_sf"/>
</dbReference>
<evidence type="ECO:0000256" key="9">
    <source>
        <dbReference type="ARBA" id="ARBA00023237"/>
    </source>
</evidence>
<comment type="subcellular location">
    <subcellularLocation>
        <location evidence="1 10">Cell outer membrane</location>
        <topology evidence="1 10">Multi-pass membrane protein</topology>
    </subcellularLocation>
</comment>
<dbReference type="EMBL" id="FWXY01000001">
    <property type="protein sequence ID" value="SMC38958.1"/>
    <property type="molecule type" value="Genomic_DNA"/>
</dbReference>
<organism evidence="15 16">
    <name type="scientific">Desulfocicer vacuolatum DSM 3385</name>
    <dbReference type="NCBI Taxonomy" id="1121400"/>
    <lineage>
        <taxon>Bacteria</taxon>
        <taxon>Pseudomonadati</taxon>
        <taxon>Thermodesulfobacteriota</taxon>
        <taxon>Desulfobacteria</taxon>
        <taxon>Desulfobacterales</taxon>
        <taxon>Desulfobacteraceae</taxon>
        <taxon>Desulfocicer</taxon>
    </lineage>
</organism>
<dbReference type="PANTHER" id="PTHR30069:SF29">
    <property type="entry name" value="HEMOGLOBIN AND HEMOGLOBIN-HAPTOGLOBIN-BINDING PROTEIN 1-RELATED"/>
    <property type="match status" value="1"/>
</dbReference>
<proteinExistence type="inferred from homology"/>
<evidence type="ECO:0000256" key="6">
    <source>
        <dbReference type="ARBA" id="ARBA00023077"/>
    </source>
</evidence>
<evidence type="ECO:0000256" key="12">
    <source>
        <dbReference type="SAM" id="SignalP"/>
    </source>
</evidence>
<dbReference type="OrthoDB" id="5411455at2"/>
<dbReference type="SUPFAM" id="SSF56935">
    <property type="entry name" value="Porins"/>
    <property type="match status" value="1"/>
</dbReference>
<dbReference type="GO" id="GO:0009279">
    <property type="term" value="C:cell outer membrane"/>
    <property type="evidence" value="ECO:0007669"/>
    <property type="project" value="UniProtKB-SubCell"/>
</dbReference>
<keyword evidence="9 10" id="KW-0998">Cell outer membrane</keyword>
<name>A0A1W1YTC5_9BACT</name>
<feature type="domain" description="TonB-dependent receptor plug" evidence="14">
    <location>
        <begin position="45"/>
        <end position="152"/>
    </location>
</feature>
<evidence type="ECO:0000256" key="10">
    <source>
        <dbReference type="PROSITE-ProRule" id="PRU01360"/>
    </source>
</evidence>
<gene>
    <name evidence="15" type="ORF">SAMN02746065_101304</name>
</gene>
<evidence type="ECO:0000256" key="3">
    <source>
        <dbReference type="ARBA" id="ARBA00022452"/>
    </source>
</evidence>
<feature type="domain" description="TonB-dependent receptor-like beta-barrel" evidence="13">
    <location>
        <begin position="228"/>
        <end position="650"/>
    </location>
</feature>
<keyword evidence="6 11" id="KW-0798">TonB box</keyword>
<comment type="similarity">
    <text evidence="10 11">Belongs to the TonB-dependent receptor family.</text>
</comment>
<feature type="chain" id="PRO_5013003737" evidence="12">
    <location>
        <begin position="25"/>
        <end position="684"/>
    </location>
</feature>
<dbReference type="PROSITE" id="PS52016">
    <property type="entry name" value="TONB_DEPENDENT_REC_3"/>
    <property type="match status" value="1"/>
</dbReference>
<evidence type="ECO:0000256" key="2">
    <source>
        <dbReference type="ARBA" id="ARBA00022448"/>
    </source>
</evidence>
<accession>A0A1W1YTC5</accession>
<keyword evidence="16" id="KW-1185">Reference proteome</keyword>
<dbReference type="GO" id="GO:0015344">
    <property type="term" value="F:siderophore uptake transmembrane transporter activity"/>
    <property type="evidence" value="ECO:0007669"/>
    <property type="project" value="TreeGrafter"/>
</dbReference>
<keyword evidence="3 10" id="KW-1134">Transmembrane beta strand</keyword>
<dbReference type="STRING" id="1121400.SAMN02746065_101304"/>
<evidence type="ECO:0000256" key="4">
    <source>
        <dbReference type="ARBA" id="ARBA00022692"/>
    </source>
</evidence>
<keyword evidence="8 15" id="KW-0675">Receptor</keyword>
<dbReference type="InterPro" id="IPR012910">
    <property type="entry name" value="Plug_dom"/>
</dbReference>
<evidence type="ECO:0000313" key="16">
    <source>
        <dbReference type="Proteomes" id="UP000192418"/>
    </source>
</evidence>